<evidence type="ECO:0000313" key="1">
    <source>
        <dbReference type="EMBL" id="CAL1298516.1"/>
    </source>
</evidence>
<comment type="caution">
    <text evidence="1">The sequence shown here is derived from an EMBL/GenBank/DDBJ whole genome shotgun (WGS) entry which is preliminary data.</text>
</comment>
<gene>
    <name evidence="1" type="ORF">LARSCL_LOCUS20873</name>
</gene>
<protein>
    <submittedName>
        <fullName evidence="1">Uncharacterized protein</fullName>
    </submittedName>
</protein>
<accession>A0AAV2BQG5</accession>
<dbReference type="Proteomes" id="UP001497382">
    <property type="component" value="Unassembled WGS sequence"/>
</dbReference>
<evidence type="ECO:0000313" key="2">
    <source>
        <dbReference type="Proteomes" id="UP001497382"/>
    </source>
</evidence>
<proteinExistence type="predicted"/>
<organism evidence="1 2">
    <name type="scientific">Larinioides sclopetarius</name>
    <dbReference type="NCBI Taxonomy" id="280406"/>
    <lineage>
        <taxon>Eukaryota</taxon>
        <taxon>Metazoa</taxon>
        <taxon>Ecdysozoa</taxon>
        <taxon>Arthropoda</taxon>
        <taxon>Chelicerata</taxon>
        <taxon>Arachnida</taxon>
        <taxon>Araneae</taxon>
        <taxon>Araneomorphae</taxon>
        <taxon>Entelegynae</taxon>
        <taxon>Araneoidea</taxon>
        <taxon>Araneidae</taxon>
        <taxon>Larinioides</taxon>
    </lineage>
</organism>
<dbReference type="AlphaFoldDB" id="A0AAV2BQG5"/>
<reference evidence="1 2" key="1">
    <citation type="submission" date="2024-04" db="EMBL/GenBank/DDBJ databases">
        <authorList>
            <person name="Rising A."/>
            <person name="Reimegard J."/>
            <person name="Sonavane S."/>
            <person name="Akerstrom W."/>
            <person name="Nylinder S."/>
            <person name="Hedman E."/>
            <person name="Kallberg Y."/>
        </authorList>
    </citation>
    <scope>NUCLEOTIDE SEQUENCE [LARGE SCALE GENOMIC DNA]</scope>
</reference>
<dbReference type="EMBL" id="CAXIEN010000463">
    <property type="protein sequence ID" value="CAL1298516.1"/>
    <property type="molecule type" value="Genomic_DNA"/>
</dbReference>
<keyword evidence="2" id="KW-1185">Reference proteome</keyword>
<sequence>MAQPNQRQSINRRETNSESHDITWDLTVDNLLQLQSWPFKKTCRTSCETSPTTWNFKMSLTEVRDDGTCSLSVLLERVDSLNLELDAYIWIDICNSNETFIFPPQSFTKSGMQPGDKIQETIEITPRTNMGGAIRQNAIIFVIVRICNCHSDSKSASECNN</sequence>
<name>A0AAV2BQG5_9ARAC</name>